<reference evidence="2" key="1">
    <citation type="submission" date="2015-03" db="EMBL/GenBank/DDBJ databases">
        <authorList>
            <person name="Nijsse Bart"/>
        </authorList>
    </citation>
    <scope>NUCLEOTIDE SEQUENCE [LARGE SCALE GENOMIC DNA]</scope>
</reference>
<dbReference type="Proteomes" id="UP000049855">
    <property type="component" value="Unassembled WGS sequence"/>
</dbReference>
<gene>
    <name evidence="1" type="ORF">SpAn4DRAFT_2098</name>
</gene>
<dbReference type="EMBL" id="CTRP01000003">
    <property type="protein sequence ID" value="CQR71120.1"/>
    <property type="molecule type" value="Genomic_DNA"/>
</dbReference>
<sequence>MMRAGLPKSNQVVFLGDFLRSPHTHFAFRVLYRLLSNPIASVTGIMPKFFYSLTSDFNSHIRKIEELDISTTQSWIQLQEETVELPQWIQSLLPSEGDLVIGFEIAPSMCIWLSKHGIPYMNFFVHPVRFLPDLLFAVSTNNNAISKVLHRWSFQLDCAYDYANVLRALCIGDIADQAFIQSGTAMFVGQTSNDASVIQAGKTVKVRDYCARIQELTAQCSDILICPHPLGMADQMIYLLRNLGRGTIVNFNSYSLLSNENIKLVLTLSSSLGVEAKYFNKDVHFLLGEPLRPGGAMVASDANVHSLGHSILSVDFWKQIFGLNRLIPKGNCATSEFKAPNLFRSLFGAWAYDQLDPILRRKVSVQSTVVPPRPWKQINYNNLRKQVTTIDFRSSGNSFLYTCDGFHAAEDWGTWVDGCCAELIIPSEAICQPAFIQFKLQAYVNSLLPQQHIKVTVNKQAVTEFFISLSDNQPFLINLALPEQCDNFYLLQFEIPNAKSPQELGLSDETRKLGLGFIEAAFIDM</sequence>
<dbReference type="RefSeq" id="WP_021169826.1">
    <property type="nucleotide sequence ID" value="NZ_CTRP01000003.1"/>
</dbReference>
<evidence type="ECO:0000313" key="1">
    <source>
        <dbReference type="EMBL" id="CQR71120.1"/>
    </source>
</evidence>
<evidence type="ECO:0000313" key="2">
    <source>
        <dbReference type="Proteomes" id="UP000049855"/>
    </source>
</evidence>
<name>A0A0U1KUI3_9FIRM</name>
<keyword evidence="2" id="KW-1185">Reference proteome</keyword>
<dbReference type="AlphaFoldDB" id="A0A0U1KUI3"/>
<protein>
    <submittedName>
        <fullName evidence="1">Uncharacterized protein</fullName>
    </submittedName>
</protein>
<proteinExistence type="predicted"/>
<organism evidence="1 2">
    <name type="scientific">Sporomusa ovata</name>
    <dbReference type="NCBI Taxonomy" id="2378"/>
    <lineage>
        <taxon>Bacteria</taxon>
        <taxon>Bacillati</taxon>
        <taxon>Bacillota</taxon>
        <taxon>Negativicutes</taxon>
        <taxon>Selenomonadales</taxon>
        <taxon>Sporomusaceae</taxon>
        <taxon>Sporomusa</taxon>
    </lineage>
</organism>
<accession>A0A0U1KUI3</accession>